<dbReference type="EMBL" id="DSDY01000168">
    <property type="protein sequence ID" value="HDS11084.1"/>
    <property type="molecule type" value="Genomic_DNA"/>
</dbReference>
<dbReference type="InterPro" id="IPR035959">
    <property type="entry name" value="RutC-like_sf"/>
</dbReference>
<sequence>MRVALFTERAPRPTGPYNQAVCVDGWLFISGQIPIDPATSVIVGESFEKQVERVLENMKAIIEAAGGSLRDVVKTTVFLKDIKKFGAFNEVYARYFSEDPPARSVIEVSDLPRGVEIEVEAIAKLKACP</sequence>
<dbReference type="GO" id="GO:0005829">
    <property type="term" value="C:cytosol"/>
    <property type="evidence" value="ECO:0007669"/>
    <property type="project" value="TreeGrafter"/>
</dbReference>
<evidence type="ECO:0000256" key="1">
    <source>
        <dbReference type="ARBA" id="ARBA00010552"/>
    </source>
</evidence>
<dbReference type="SUPFAM" id="SSF55298">
    <property type="entry name" value="YjgF-like"/>
    <property type="match status" value="1"/>
</dbReference>
<name>A0A7C1I2A0_9CREN</name>
<dbReference type="GO" id="GO:0019239">
    <property type="term" value="F:deaminase activity"/>
    <property type="evidence" value="ECO:0007669"/>
    <property type="project" value="TreeGrafter"/>
</dbReference>
<dbReference type="NCBIfam" id="TIGR00004">
    <property type="entry name" value="Rid family detoxifying hydrolase"/>
    <property type="match status" value="1"/>
</dbReference>
<dbReference type="InterPro" id="IPR006056">
    <property type="entry name" value="RidA"/>
</dbReference>
<comment type="similarity">
    <text evidence="1">Belongs to the RutC family.</text>
</comment>
<accession>A0A7C1I2A0</accession>
<dbReference type="PANTHER" id="PTHR11803:SF39">
    <property type="entry name" value="2-IMINOBUTANOATE_2-IMINOPROPANOATE DEAMINASE"/>
    <property type="match status" value="1"/>
</dbReference>
<dbReference type="Gene3D" id="3.30.1330.40">
    <property type="entry name" value="RutC-like"/>
    <property type="match status" value="1"/>
</dbReference>
<dbReference type="CDD" id="cd00448">
    <property type="entry name" value="YjgF_YER057c_UK114_family"/>
    <property type="match status" value="1"/>
</dbReference>
<comment type="caution">
    <text evidence="2">The sequence shown here is derived from an EMBL/GenBank/DDBJ whole genome shotgun (WGS) entry which is preliminary data.</text>
</comment>
<dbReference type="InterPro" id="IPR006175">
    <property type="entry name" value="YjgF/YER057c/UK114"/>
</dbReference>
<proteinExistence type="inferred from homology"/>
<protein>
    <submittedName>
        <fullName evidence="2">RidA family protein</fullName>
    </submittedName>
</protein>
<reference evidence="2" key="1">
    <citation type="journal article" date="2020" name="mSystems">
        <title>Genome- and Community-Level Interaction Insights into Carbon Utilization and Element Cycling Functions of Hydrothermarchaeota in Hydrothermal Sediment.</title>
        <authorList>
            <person name="Zhou Z."/>
            <person name="Liu Y."/>
            <person name="Xu W."/>
            <person name="Pan J."/>
            <person name="Luo Z.H."/>
            <person name="Li M."/>
        </authorList>
    </citation>
    <scope>NUCLEOTIDE SEQUENCE [LARGE SCALE GENOMIC DNA]</scope>
    <source>
        <strain evidence="2">SpSt-123</strain>
    </source>
</reference>
<organism evidence="2">
    <name type="scientific">Fervidicoccus fontis</name>
    <dbReference type="NCBI Taxonomy" id="683846"/>
    <lineage>
        <taxon>Archaea</taxon>
        <taxon>Thermoproteota</taxon>
        <taxon>Thermoprotei</taxon>
        <taxon>Fervidicoccales</taxon>
        <taxon>Fervidicoccaceae</taxon>
        <taxon>Fervidicoccus</taxon>
    </lineage>
</organism>
<dbReference type="PANTHER" id="PTHR11803">
    <property type="entry name" value="2-IMINOBUTANOATE/2-IMINOPROPANOATE DEAMINASE RIDA"/>
    <property type="match status" value="1"/>
</dbReference>
<dbReference type="Pfam" id="PF01042">
    <property type="entry name" value="Ribonuc_L-PSP"/>
    <property type="match status" value="1"/>
</dbReference>
<evidence type="ECO:0000313" key="2">
    <source>
        <dbReference type="EMBL" id="HDS11084.1"/>
    </source>
</evidence>
<gene>
    <name evidence="2" type="ORF">ENO04_05685</name>
</gene>
<dbReference type="AlphaFoldDB" id="A0A7C1I2A0"/>
<dbReference type="FunFam" id="3.30.1330.40:FF:000001">
    <property type="entry name" value="L-PSP family endoribonuclease"/>
    <property type="match status" value="1"/>
</dbReference>